<keyword evidence="2" id="KW-1185">Reference proteome</keyword>
<gene>
    <name evidence="1" type="ORF">L5014_02660</name>
</gene>
<reference evidence="1" key="1">
    <citation type="submission" date="2022-01" db="EMBL/GenBank/DDBJ databases">
        <title>Genome sequence and assembly of Parabukholderia sp. RG36.</title>
        <authorList>
            <person name="Chhetri G."/>
        </authorList>
    </citation>
    <scope>NUCLEOTIDE SEQUENCE</scope>
    <source>
        <strain evidence="1">RG36</strain>
    </source>
</reference>
<name>A0A9X1RNG0_9BURK</name>
<comment type="caution">
    <text evidence="1">The sequence shown here is derived from an EMBL/GenBank/DDBJ whole genome shotgun (WGS) entry which is preliminary data.</text>
</comment>
<dbReference type="EMBL" id="JAKLJA010000001">
    <property type="protein sequence ID" value="MCG5072273.1"/>
    <property type="molecule type" value="Genomic_DNA"/>
</dbReference>
<sequence length="352" mass="37645">MTKIIARSADTSDDLALLALGNTLGARGSSMQALTAAADYSGPGALEVPQFEREIVDLIRRTSVALDRTEHVPATGHPHRYFEQIAIAQASSNDPRNLAATASGPTRVERAAFIKATVAQSNLSLFDRDVTEQQGQFETLQAKDVEDIITAIIVLRAHMYWNGTDTSLLVPTTLQWVGALEQITQQATIPSGSSIIDGLKTMVATMMANVTFKPKPTAIYMNPLLIDKIEKEAKASHIELKTMNVTVGVSVKAIATQAGDLPLIPDPYMPTDSTGKYGFANPGSGLNNYYAAIVTEDMIEIAYIGKGTNGKPRIFQLGLTGNLAGQFVGVQFDALICKGYSYAHAVVAVVGT</sequence>
<protein>
    <submittedName>
        <fullName evidence="1">Uncharacterized protein</fullName>
    </submittedName>
</protein>
<dbReference type="AlphaFoldDB" id="A0A9X1RNG0"/>
<dbReference type="Proteomes" id="UP001139308">
    <property type="component" value="Unassembled WGS sequence"/>
</dbReference>
<evidence type="ECO:0000313" key="1">
    <source>
        <dbReference type="EMBL" id="MCG5072273.1"/>
    </source>
</evidence>
<organism evidence="1 2">
    <name type="scientific">Paraburkholderia tagetis</name>
    <dbReference type="NCBI Taxonomy" id="2913261"/>
    <lineage>
        <taxon>Bacteria</taxon>
        <taxon>Pseudomonadati</taxon>
        <taxon>Pseudomonadota</taxon>
        <taxon>Betaproteobacteria</taxon>
        <taxon>Burkholderiales</taxon>
        <taxon>Burkholderiaceae</taxon>
        <taxon>Paraburkholderia</taxon>
    </lineage>
</organism>
<proteinExistence type="predicted"/>
<evidence type="ECO:0000313" key="2">
    <source>
        <dbReference type="Proteomes" id="UP001139308"/>
    </source>
</evidence>
<dbReference type="RefSeq" id="WP_238462024.1">
    <property type="nucleotide sequence ID" value="NZ_JAKLJA010000001.1"/>
</dbReference>
<accession>A0A9X1RNG0</accession>